<dbReference type="RefSeq" id="XP_007372157.1">
    <property type="nucleotide sequence ID" value="XM_007372095.1"/>
</dbReference>
<protein>
    <recommendedName>
        <fullName evidence="5 12">UDP-N-acetylglucosamine transferase subunit ALG13</fullName>
        <ecNumber evidence="4 12">2.4.1.141</ecNumber>
    </recommendedName>
    <alternativeName>
        <fullName evidence="10 12">Asparagine-linked glycosylation protein 13</fullName>
    </alternativeName>
</protein>
<dbReference type="STRING" id="619300.G3AEI3"/>
<evidence type="ECO:0000313" key="15">
    <source>
        <dbReference type="Proteomes" id="UP000000709"/>
    </source>
</evidence>
<evidence type="ECO:0000256" key="4">
    <source>
        <dbReference type="ARBA" id="ARBA00012614"/>
    </source>
</evidence>
<dbReference type="FunCoup" id="G3AEI3">
    <property type="interactions" value="349"/>
</dbReference>
<keyword evidence="7 12" id="KW-0808">Transferase</keyword>
<dbReference type="EC" id="2.4.1.141" evidence="4 12"/>
<dbReference type="AlphaFoldDB" id="G3AEI3"/>
<dbReference type="GO" id="GO:0004577">
    <property type="term" value="F:N-acetylglucosaminyldiphosphodolichol N-acetylglucosaminyltransferase activity"/>
    <property type="evidence" value="ECO:0007669"/>
    <property type="project" value="UniProtKB-EC"/>
</dbReference>
<evidence type="ECO:0000256" key="3">
    <source>
        <dbReference type="ARBA" id="ARBA00011198"/>
    </source>
</evidence>
<dbReference type="SUPFAM" id="SSF53756">
    <property type="entry name" value="UDP-Glycosyltransferase/glycogen phosphorylase"/>
    <property type="match status" value="1"/>
</dbReference>
<dbReference type="InterPro" id="IPR007235">
    <property type="entry name" value="Glyco_trans_28_C"/>
</dbReference>
<evidence type="ECO:0000256" key="10">
    <source>
        <dbReference type="ARBA" id="ARBA00032061"/>
    </source>
</evidence>
<sequence>MISVLVTTGATVTFESLILKLINADLIEQLIALNVDKLYFQYGNEIKGSQHISRNFFVNHLSKSGIVEKFNLEMIGSSKQTGDVEHYKSDIFELITFPYSPHIDDYIDKASVVITHAGTGSIVDALTLRKKLMVVVNDQLMDNHQLEIAQEFSKSNYCLAYEIKDMEGDNNRFVSDLEKLLKDEIRLKKFPNNDGTIIESIIYNELTS</sequence>
<comment type="catalytic activity">
    <reaction evidence="11">
        <text>an N-acetyl-alpha-D-glucosaminyl-diphospho-di-trans,poly-cis-dolichol + UDP-N-acetyl-alpha-D-glucosamine = an N,N'-diacetylchitobiosyl-diphospho-di-trans,poly-cis-dolichol + UDP + H(+)</text>
        <dbReference type="Rhea" id="RHEA:23380"/>
        <dbReference type="Rhea" id="RHEA-COMP:19507"/>
        <dbReference type="Rhea" id="RHEA-COMP:19510"/>
        <dbReference type="ChEBI" id="CHEBI:15378"/>
        <dbReference type="ChEBI" id="CHEBI:57269"/>
        <dbReference type="ChEBI" id="CHEBI:57705"/>
        <dbReference type="ChEBI" id="CHEBI:58223"/>
        <dbReference type="ChEBI" id="CHEBI:58427"/>
        <dbReference type="EC" id="2.4.1.141"/>
    </reaction>
</comment>
<dbReference type="InterPro" id="IPR039042">
    <property type="entry name" value="Alg13-like"/>
</dbReference>
<feature type="domain" description="Glycosyl transferase family 28 C-terminal" evidence="13">
    <location>
        <begin position="75"/>
        <end position="186"/>
    </location>
</feature>
<keyword evidence="6 12" id="KW-0328">Glycosyltransferase</keyword>
<evidence type="ECO:0000256" key="2">
    <source>
        <dbReference type="ARBA" id="ARBA00006962"/>
    </source>
</evidence>
<dbReference type="HOGENOM" id="CLU_085408_2_0_1"/>
<gene>
    <name evidence="12" type="primary">ALG13</name>
    <name evidence="14" type="ORF">SPAPADRAFT_47829</name>
</gene>
<comment type="function">
    <text evidence="9 12">Involved in protein N-glycosylation. Essential for the second step of the dolichol-linked oligosaccharide pathway.</text>
</comment>
<dbReference type="Gene3D" id="3.40.50.2000">
    <property type="entry name" value="Glycogen Phosphorylase B"/>
    <property type="match status" value="1"/>
</dbReference>
<reference evidence="14 15" key="1">
    <citation type="journal article" date="2011" name="Proc. Natl. Acad. Sci. U.S.A.">
        <title>Comparative genomics of xylose-fermenting fungi for enhanced biofuel production.</title>
        <authorList>
            <person name="Wohlbach D.J."/>
            <person name="Kuo A."/>
            <person name="Sato T.K."/>
            <person name="Potts K.M."/>
            <person name="Salamov A.A."/>
            <person name="LaButti K.M."/>
            <person name="Sun H."/>
            <person name="Clum A."/>
            <person name="Pangilinan J.L."/>
            <person name="Lindquist E.A."/>
            <person name="Lucas S."/>
            <person name="Lapidus A."/>
            <person name="Jin M."/>
            <person name="Gunawan C."/>
            <person name="Balan V."/>
            <person name="Dale B.E."/>
            <person name="Jeffries T.W."/>
            <person name="Zinkel R."/>
            <person name="Barry K.W."/>
            <person name="Grigoriev I.V."/>
            <person name="Gasch A.P."/>
        </authorList>
    </citation>
    <scope>NUCLEOTIDE SEQUENCE [LARGE SCALE GENOMIC DNA]</scope>
    <source>
        <strain evidence="15">NRRL Y-27907 / 11-Y1</strain>
    </source>
</reference>
<proteinExistence type="inferred from homology"/>
<keyword evidence="15" id="KW-1185">Reference proteome</keyword>
<dbReference type="GO" id="GO:0005783">
    <property type="term" value="C:endoplasmic reticulum"/>
    <property type="evidence" value="ECO:0007669"/>
    <property type="project" value="UniProtKB-SubCell"/>
</dbReference>
<evidence type="ECO:0000256" key="9">
    <source>
        <dbReference type="ARBA" id="ARBA00024804"/>
    </source>
</evidence>
<accession>G3AEI3</accession>
<evidence type="ECO:0000256" key="1">
    <source>
        <dbReference type="ARBA" id="ARBA00004240"/>
    </source>
</evidence>
<dbReference type="GO" id="GO:0006488">
    <property type="term" value="P:dolichol-linked oligosaccharide biosynthetic process"/>
    <property type="evidence" value="ECO:0007669"/>
    <property type="project" value="InterPro"/>
</dbReference>
<evidence type="ECO:0000256" key="5">
    <source>
        <dbReference type="ARBA" id="ARBA00017468"/>
    </source>
</evidence>
<dbReference type="Proteomes" id="UP000000709">
    <property type="component" value="Unassembled WGS sequence"/>
</dbReference>
<comment type="subunit">
    <text evidence="3 12">Heterodimer with ALG14 to form a functional enzyme.</text>
</comment>
<dbReference type="OMA" id="QYGHEIK"/>
<evidence type="ECO:0000256" key="12">
    <source>
        <dbReference type="RuleBase" id="RU362128"/>
    </source>
</evidence>
<evidence type="ECO:0000256" key="7">
    <source>
        <dbReference type="ARBA" id="ARBA00022679"/>
    </source>
</evidence>
<keyword evidence="8 12" id="KW-0256">Endoplasmic reticulum</keyword>
<dbReference type="GeneID" id="18871150"/>
<organism evidence="15">
    <name type="scientific">Spathaspora passalidarum (strain NRRL Y-27907 / 11-Y1)</name>
    <dbReference type="NCBI Taxonomy" id="619300"/>
    <lineage>
        <taxon>Eukaryota</taxon>
        <taxon>Fungi</taxon>
        <taxon>Dikarya</taxon>
        <taxon>Ascomycota</taxon>
        <taxon>Saccharomycotina</taxon>
        <taxon>Pichiomycetes</taxon>
        <taxon>Debaryomycetaceae</taxon>
        <taxon>Spathaspora</taxon>
    </lineage>
</organism>
<comment type="subcellular location">
    <subcellularLocation>
        <location evidence="1 12">Endoplasmic reticulum</location>
    </subcellularLocation>
</comment>
<evidence type="ECO:0000256" key="11">
    <source>
        <dbReference type="ARBA" id="ARBA00048184"/>
    </source>
</evidence>
<evidence type="ECO:0000256" key="6">
    <source>
        <dbReference type="ARBA" id="ARBA00022676"/>
    </source>
</evidence>
<dbReference type="PANTHER" id="PTHR12867">
    <property type="entry name" value="GLYCOSYL TRANSFERASE-RELATED"/>
    <property type="match status" value="1"/>
</dbReference>
<dbReference type="KEGG" id="spaa:SPAPADRAFT_47829"/>
<name>G3AEI3_SPAPN</name>
<evidence type="ECO:0000256" key="8">
    <source>
        <dbReference type="ARBA" id="ARBA00022824"/>
    </source>
</evidence>
<dbReference type="eggNOG" id="KOG3349">
    <property type="taxonomic scope" value="Eukaryota"/>
</dbReference>
<dbReference type="OrthoDB" id="20273at2759"/>
<evidence type="ECO:0000313" key="14">
    <source>
        <dbReference type="EMBL" id="EGW34745.1"/>
    </source>
</evidence>
<dbReference type="InParanoid" id="G3AEI3"/>
<dbReference type="EMBL" id="GL996499">
    <property type="protein sequence ID" value="EGW34745.1"/>
    <property type="molecule type" value="Genomic_DNA"/>
</dbReference>
<evidence type="ECO:0000259" key="13">
    <source>
        <dbReference type="Pfam" id="PF04101"/>
    </source>
</evidence>
<dbReference type="PANTHER" id="PTHR12867:SF6">
    <property type="entry name" value="N-ACETYLGLUCOSAMINYLDIPHOSPHODOLICHOL N-ACETYLGLUCOSAMINYLTRANSFERASE"/>
    <property type="match status" value="1"/>
</dbReference>
<comment type="similarity">
    <text evidence="2 12">Belongs to the glycosyltransferase 28 family.</text>
</comment>
<dbReference type="Pfam" id="PF04101">
    <property type="entry name" value="Glyco_tran_28_C"/>
    <property type="match status" value="1"/>
</dbReference>